<dbReference type="RefSeq" id="XP_062699900.1">
    <property type="nucleotide sequence ID" value="XM_062843916.1"/>
</dbReference>
<keyword evidence="3" id="KW-1185">Reference proteome</keyword>
<name>A0ABM2A0V0_AEDAL</name>
<feature type="region of interest" description="Disordered" evidence="1">
    <location>
        <begin position="47"/>
        <end position="69"/>
    </location>
</feature>
<evidence type="ECO:0000256" key="1">
    <source>
        <dbReference type="SAM" id="MobiDB-lite"/>
    </source>
</evidence>
<reference evidence="3" key="1">
    <citation type="journal article" date="2015" name="Proc. Natl. Acad. Sci. U.S.A.">
        <title>Genome sequence of the Asian Tiger mosquito, Aedes albopictus, reveals insights into its biology, genetics, and evolution.</title>
        <authorList>
            <person name="Chen X.G."/>
            <person name="Jiang X."/>
            <person name="Gu J."/>
            <person name="Xu M."/>
            <person name="Wu Y."/>
            <person name="Deng Y."/>
            <person name="Zhang C."/>
            <person name="Bonizzoni M."/>
            <person name="Dermauw W."/>
            <person name="Vontas J."/>
            <person name="Armbruster P."/>
            <person name="Huang X."/>
            <person name="Yang Y."/>
            <person name="Zhang H."/>
            <person name="He W."/>
            <person name="Peng H."/>
            <person name="Liu Y."/>
            <person name="Wu K."/>
            <person name="Chen J."/>
            <person name="Lirakis M."/>
            <person name="Topalis P."/>
            <person name="Van Leeuwen T."/>
            <person name="Hall A.B."/>
            <person name="Jiang X."/>
            <person name="Thorpe C."/>
            <person name="Mueller R.L."/>
            <person name="Sun C."/>
            <person name="Waterhouse R.M."/>
            <person name="Yan G."/>
            <person name="Tu Z.J."/>
            <person name="Fang X."/>
            <person name="James A.A."/>
        </authorList>
    </citation>
    <scope>NUCLEOTIDE SEQUENCE [LARGE SCALE GENOMIC DNA]</scope>
    <source>
        <strain evidence="3">Foshan</strain>
    </source>
</reference>
<proteinExistence type="predicted"/>
<dbReference type="EnsemblMetazoa" id="AALFPA23_023393.R34816">
    <property type="protein sequence ID" value="AALFPA23_023393.P34816"/>
    <property type="gene ID" value="AALFPA23_023393"/>
</dbReference>
<feature type="region of interest" description="Disordered" evidence="1">
    <location>
        <begin position="172"/>
        <end position="196"/>
    </location>
</feature>
<protein>
    <submittedName>
        <fullName evidence="2">Uncharacterized protein</fullName>
    </submittedName>
</protein>
<feature type="region of interest" description="Disordered" evidence="1">
    <location>
        <begin position="282"/>
        <end position="302"/>
    </location>
</feature>
<dbReference type="Proteomes" id="UP000069940">
    <property type="component" value="Unassembled WGS sequence"/>
</dbReference>
<evidence type="ECO:0000313" key="2">
    <source>
        <dbReference type="EnsemblMetazoa" id="AALFPA23_023393.P34816"/>
    </source>
</evidence>
<reference evidence="2" key="2">
    <citation type="submission" date="2025-05" db="UniProtKB">
        <authorList>
            <consortium name="EnsemblMetazoa"/>
        </authorList>
    </citation>
    <scope>IDENTIFICATION</scope>
    <source>
        <strain evidence="2">Foshan</strain>
    </source>
</reference>
<evidence type="ECO:0000313" key="3">
    <source>
        <dbReference type="Proteomes" id="UP000069940"/>
    </source>
</evidence>
<organism evidence="2 3">
    <name type="scientific">Aedes albopictus</name>
    <name type="common">Asian tiger mosquito</name>
    <name type="synonym">Stegomyia albopicta</name>
    <dbReference type="NCBI Taxonomy" id="7160"/>
    <lineage>
        <taxon>Eukaryota</taxon>
        <taxon>Metazoa</taxon>
        <taxon>Ecdysozoa</taxon>
        <taxon>Arthropoda</taxon>
        <taxon>Hexapoda</taxon>
        <taxon>Insecta</taxon>
        <taxon>Pterygota</taxon>
        <taxon>Neoptera</taxon>
        <taxon>Endopterygota</taxon>
        <taxon>Diptera</taxon>
        <taxon>Nematocera</taxon>
        <taxon>Culicoidea</taxon>
        <taxon>Culicidae</taxon>
        <taxon>Culicinae</taxon>
        <taxon>Aedini</taxon>
        <taxon>Aedes</taxon>
        <taxon>Stegomyia</taxon>
    </lineage>
</organism>
<accession>A0ABM2A0V0</accession>
<sequence length="302" mass="31802">MQSTQSRQLATIHVTTYFRPGPIFCPPFIPPPPPPLGAAVTAVTSLPSVVSQPPPPQPQPTHFGSQPSLPCPQPYLNHHQFATPLYPPSSQSTPPSTPCCNAAQQLCYCGHCTSLPPTLILSRFTEINLGPTAQQQLQQQQPPFGSLSGSDPTLNIPTGKEIMVRLLTQDTLIPPPPPSQHLHHHPAAQQFSQPPPPPPPLIYDGCFYGYGYGQQQPPPVIFGPAHLQEPTISSTAAISSITSSVPDPSVPTALPSNSVGAAGADYCSHYFAVAVAASTATSSATTTTTTSTTTNSTSCSYK</sequence>
<dbReference type="GeneID" id="134284731"/>